<evidence type="ECO:0000259" key="2">
    <source>
        <dbReference type="Pfam" id="PF01182"/>
    </source>
</evidence>
<name>D6U626_KTERA</name>
<dbReference type="InterPro" id="IPR037171">
    <property type="entry name" value="NagB/RpiA_transferase-like"/>
</dbReference>
<dbReference type="GO" id="GO:0019262">
    <property type="term" value="P:N-acetylneuraminate catabolic process"/>
    <property type="evidence" value="ECO:0007669"/>
    <property type="project" value="TreeGrafter"/>
</dbReference>
<evidence type="ECO:0000313" key="4">
    <source>
        <dbReference type="Proteomes" id="UP000004508"/>
    </source>
</evidence>
<keyword evidence="1" id="KW-0119">Carbohydrate metabolism</keyword>
<dbReference type="GO" id="GO:0005975">
    <property type="term" value="P:carbohydrate metabolic process"/>
    <property type="evidence" value="ECO:0007669"/>
    <property type="project" value="InterPro"/>
</dbReference>
<dbReference type="InterPro" id="IPR004547">
    <property type="entry name" value="Glucosamine6P_isomerase"/>
</dbReference>
<dbReference type="GO" id="GO:0006043">
    <property type="term" value="P:glucosamine catabolic process"/>
    <property type="evidence" value="ECO:0007669"/>
    <property type="project" value="TreeGrafter"/>
</dbReference>
<dbReference type="eggNOG" id="COG0363">
    <property type="taxonomic scope" value="Bacteria"/>
</dbReference>
<dbReference type="Proteomes" id="UP000004508">
    <property type="component" value="Unassembled WGS sequence"/>
</dbReference>
<dbReference type="PANTHER" id="PTHR11280:SF6">
    <property type="entry name" value="GLUCOSAMINE-6-PHOSPHATE ISOMERASE NAGB"/>
    <property type="match status" value="1"/>
</dbReference>
<dbReference type="GO" id="GO:0004342">
    <property type="term" value="F:glucosamine-6-phosphate deaminase activity"/>
    <property type="evidence" value="ECO:0007669"/>
    <property type="project" value="InterPro"/>
</dbReference>
<sequence>MSTTVQPISSQTVDKLRVQIYAHRQALGLAAGQDVGARLRELLAQQAQVRMIFAAAPSQNEFLHTLSRYEGIDWARVVAFHMDEYIGLPASAPQRFARFLSDHLFDIVKPGQVHLIESSGDIDVECQRYSNLLRLAPIDIVCLGIGENGHIAFNDPPVADFNDPLLVKPVALDITARQQQVNDGCFARLDAVPTHAITLTIPTLLSSRTLFCMVPGATKRDAVRQTLRGPLTTACPATILRQHADCVAYLDTDSAALL</sequence>
<gene>
    <name evidence="3" type="ORF">Krac_1034</name>
</gene>
<dbReference type="InterPro" id="IPR006148">
    <property type="entry name" value="Glc/Gal-6P_isomerase"/>
</dbReference>
<keyword evidence="3" id="KW-0413">Isomerase</keyword>
<dbReference type="PANTHER" id="PTHR11280">
    <property type="entry name" value="GLUCOSAMINE-6-PHOSPHATE ISOMERASE"/>
    <property type="match status" value="1"/>
</dbReference>
<dbReference type="InParanoid" id="D6U626"/>
<dbReference type="GO" id="GO:0042802">
    <property type="term" value="F:identical protein binding"/>
    <property type="evidence" value="ECO:0007669"/>
    <property type="project" value="TreeGrafter"/>
</dbReference>
<dbReference type="GO" id="GO:0016853">
    <property type="term" value="F:isomerase activity"/>
    <property type="evidence" value="ECO:0007669"/>
    <property type="project" value="UniProtKB-KW"/>
</dbReference>
<dbReference type="Gene3D" id="3.40.50.1360">
    <property type="match status" value="1"/>
</dbReference>
<evidence type="ECO:0000256" key="1">
    <source>
        <dbReference type="ARBA" id="ARBA00023277"/>
    </source>
</evidence>
<dbReference type="Pfam" id="PF01182">
    <property type="entry name" value="Glucosamine_iso"/>
    <property type="match status" value="1"/>
</dbReference>
<dbReference type="RefSeq" id="WP_007923032.1">
    <property type="nucleotide sequence ID" value="NZ_ADVG01000005.1"/>
</dbReference>
<organism evidence="3 4">
    <name type="scientific">Ktedonobacter racemifer DSM 44963</name>
    <dbReference type="NCBI Taxonomy" id="485913"/>
    <lineage>
        <taxon>Bacteria</taxon>
        <taxon>Bacillati</taxon>
        <taxon>Chloroflexota</taxon>
        <taxon>Ktedonobacteria</taxon>
        <taxon>Ktedonobacterales</taxon>
        <taxon>Ktedonobacteraceae</taxon>
        <taxon>Ktedonobacter</taxon>
    </lineage>
</organism>
<dbReference type="AlphaFoldDB" id="D6U626"/>
<dbReference type="CDD" id="cd01399">
    <property type="entry name" value="GlcN6P_deaminase"/>
    <property type="match status" value="1"/>
</dbReference>
<comment type="caution">
    <text evidence="3">The sequence shown here is derived from an EMBL/GenBank/DDBJ whole genome shotgun (WGS) entry which is preliminary data.</text>
</comment>
<evidence type="ECO:0000313" key="3">
    <source>
        <dbReference type="EMBL" id="EFH80437.1"/>
    </source>
</evidence>
<dbReference type="STRING" id="485913.Krac_1034"/>
<accession>D6U626</accession>
<dbReference type="GO" id="GO:0006046">
    <property type="term" value="P:N-acetylglucosamine catabolic process"/>
    <property type="evidence" value="ECO:0007669"/>
    <property type="project" value="TreeGrafter"/>
</dbReference>
<dbReference type="EMBL" id="ADVG01000005">
    <property type="protein sequence ID" value="EFH80437.1"/>
    <property type="molecule type" value="Genomic_DNA"/>
</dbReference>
<proteinExistence type="predicted"/>
<dbReference type="GO" id="GO:0005737">
    <property type="term" value="C:cytoplasm"/>
    <property type="evidence" value="ECO:0007669"/>
    <property type="project" value="TreeGrafter"/>
</dbReference>
<dbReference type="SUPFAM" id="SSF100950">
    <property type="entry name" value="NagB/RpiA/CoA transferase-like"/>
    <property type="match status" value="1"/>
</dbReference>
<keyword evidence="4" id="KW-1185">Reference proteome</keyword>
<feature type="domain" description="Glucosamine/galactosamine-6-phosphate isomerase" evidence="2">
    <location>
        <begin position="24"/>
        <end position="243"/>
    </location>
</feature>
<protein>
    <submittedName>
        <fullName evidence="3">Glucosamine/galactosamine-6-phosphate isomerase</fullName>
    </submittedName>
</protein>
<reference evidence="3 4" key="1">
    <citation type="journal article" date="2011" name="Stand. Genomic Sci.">
        <title>Non-contiguous finished genome sequence and contextual data of the filamentous soil bacterium Ktedonobacter racemifer type strain (SOSP1-21).</title>
        <authorList>
            <person name="Chang Y.J."/>
            <person name="Land M."/>
            <person name="Hauser L."/>
            <person name="Chertkov O."/>
            <person name="Del Rio T.G."/>
            <person name="Nolan M."/>
            <person name="Copeland A."/>
            <person name="Tice H."/>
            <person name="Cheng J.F."/>
            <person name="Lucas S."/>
            <person name="Han C."/>
            <person name="Goodwin L."/>
            <person name="Pitluck S."/>
            <person name="Ivanova N."/>
            <person name="Ovchinikova G."/>
            <person name="Pati A."/>
            <person name="Chen A."/>
            <person name="Palaniappan K."/>
            <person name="Mavromatis K."/>
            <person name="Liolios K."/>
            <person name="Brettin T."/>
            <person name="Fiebig A."/>
            <person name="Rohde M."/>
            <person name="Abt B."/>
            <person name="Goker M."/>
            <person name="Detter J.C."/>
            <person name="Woyke T."/>
            <person name="Bristow J."/>
            <person name="Eisen J.A."/>
            <person name="Markowitz V."/>
            <person name="Hugenholtz P."/>
            <person name="Kyrpides N.C."/>
            <person name="Klenk H.P."/>
            <person name="Lapidus A."/>
        </authorList>
    </citation>
    <scope>NUCLEOTIDE SEQUENCE [LARGE SCALE GENOMIC DNA]</scope>
    <source>
        <strain evidence="4">DSM 44963</strain>
    </source>
</reference>